<keyword evidence="1" id="KW-0472">Membrane</keyword>
<keyword evidence="1" id="KW-1133">Transmembrane helix</keyword>
<reference evidence="4" key="1">
    <citation type="submission" date="2017-04" db="EMBL/GenBank/DDBJ databases">
        <authorList>
            <person name="Varghese N."/>
            <person name="Submissions S."/>
        </authorList>
    </citation>
    <scope>NUCLEOTIDE SEQUENCE [LARGE SCALE GENOMIC DNA]</scope>
    <source>
        <strain evidence="4">DSM 44073</strain>
    </source>
</reference>
<dbReference type="RefSeq" id="WP_030477495.1">
    <property type="nucleotide sequence ID" value="NZ_FWYC01000007.1"/>
</dbReference>
<sequence>MRLVRFLGSQAGRALRVVLGLVMITVGTLAGGGWLVLAAAGLLPVAAGVFDFCLIGPLLRLPLKGRQLRARLAARA</sequence>
<feature type="transmembrane region" description="Helical" evidence="1">
    <location>
        <begin position="14"/>
        <end position="36"/>
    </location>
</feature>
<keyword evidence="1" id="KW-0812">Transmembrane</keyword>
<evidence type="ECO:0000256" key="1">
    <source>
        <dbReference type="SAM" id="Phobius"/>
    </source>
</evidence>
<evidence type="ECO:0000313" key="4">
    <source>
        <dbReference type="Proteomes" id="UP000192840"/>
    </source>
</evidence>
<proteinExistence type="predicted"/>
<dbReference type="Pfam" id="PF11127">
    <property type="entry name" value="YgaP-like_TM"/>
    <property type="match status" value="1"/>
</dbReference>
<gene>
    <name evidence="3" type="ORF">SAMN05660733_02846</name>
</gene>
<feature type="transmembrane region" description="Helical" evidence="1">
    <location>
        <begin position="42"/>
        <end position="61"/>
    </location>
</feature>
<evidence type="ECO:0000313" key="3">
    <source>
        <dbReference type="EMBL" id="SMC94957.1"/>
    </source>
</evidence>
<dbReference type="EMBL" id="FWYC01000007">
    <property type="protein sequence ID" value="SMC94957.1"/>
    <property type="molecule type" value="Genomic_DNA"/>
</dbReference>
<evidence type="ECO:0000259" key="2">
    <source>
        <dbReference type="Pfam" id="PF11127"/>
    </source>
</evidence>
<dbReference type="AlphaFoldDB" id="A0A1W2DBS2"/>
<feature type="domain" description="Inner membrane protein YgaP-like transmembrane" evidence="2">
    <location>
        <begin position="11"/>
        <end position="61"/>
    </location>
</feature>
<dbReference type="Proteomes" id="UP000192840">
    <property type="component" value="Unassembled WGS sequence"/>
</dbReference>
<organism evidence="3 4">
    <name type="scientific">Lentzea albidocapillata</name>
    <dbReference type="NCBI Taxonomy" id="40571"/>
    <lineage>
        <taxon>Bacteria</taxon>
        <taxon>Bacillati</taxon>
        <taxon>Actinomycetota</taxon>
        <taxon>Actinomycetes</taxon>
        <taxon>Pseudonocardiales</taxon>
        <taxon>Pseudonocardiaceae</taxon>
        <taxon>Lentzea</taxon>
    </lineage>
</organism>
<accession>A0A1W2DBS2</accession>
<protein>
    <recommendedName>
        <fullName evidence="2">Inner membrane protein YgaP-like transmembrane domain-containing protein</fullName>
    </recommendedName>
</protein>
<dbReference type="STRING" id="40571.SAMN05660733_02846"/>
<name>A0A1W2DBS2_9PSEU</name>
<keyword evidence="4" id="KW-1185">Reference proteome</keyword>
<dbReference type="InterPro" id="IPR021309">
    <property type="entry name" value="YgaP-like_TM"/>
</dbReference>